<protein>
    <submittedName>
        <fullName evidence="6">LysR family transcriptional regulator</fullName>
    </submittedName>
</protein>
<dbReference type="Gene3D" id="3.40.190.290">
    <property type="match status" value="1"/>
</dbReference>
<dbReference type="FunFam" id="1.10.10.10:FF:000001">
    <property type="entry name" value="LysR family transcriptional regulator"/>
    <property type="match status" value="1"/>
</dbReference>
<dbReference type="GO" id="GO:0003677">
    <property type="term" value="F:DNA binding"/>
    <property type="evidence" value="ECO:0007669"/>
    <property type="project" value="UniProtKB-KW"/>
</dbReference>
<dbReference type="EMBL" id="CP044067">
    <property type="protein sequence ID" value="QET05238.1"/>
    <property type="molecule type" value="Genomic_DNA"/>
</dbReference>
<comment type="similarity">
    <text evidence="1">Belongs to the LysR transcriptional regulatory family.</text>
</comment>
<proteinExistence type="inferred from homology"/>
<keyword evidence="2" id="KW-0805">Transcription regulation</keyword>
<dbReference type="InterPro" id="IPR036390">
    <property type="entry name" value="WH_DNA-bd_sf"/>
</dbReference>
<dbReference type="InterPro" id="IPR000847">
    <property type="entry name" value="LysR_HTH_N"/>
</dbReference>
<dbReference type="Pfam" id="PF03466">
    <property type="entry name" value="LysR_substrate"/>
    <property type="match status" value="1"/>
</dbReference>
<dbReference type="Pfam" id="PF00126">
    <property type="entry name" value="HTH_1"/>
    <property type="match status" value="1"/>
</dbReference>
<reference evidence="6 7" key="1">
    <citation type="submission" date="2019-09" db="EMBL/GenBank/DDBJ databases">
        <title>FDA dAtabase for Regulatory Grade micrObial Sequences (FDA-ARGOS): Supporting development and validation of Infectious Disease Dx tests.</title>
        <authorList>
            <person name="Sciortino C."/>
            <person name="Tallon L."/>
            <person name="Sadzewicz L."/>
            <person name="Vavikolanu K."/>
            <person name="Mehta A."/>
            <person name="Aluvathingal J."/>
            <person name="Nadendla S."/>
            <person name="Nandy P."/>
            <person name="Geyer C."/>
            <person name="Yan Y."/>
            <person name="Sichtig H."/>
        </authorList>
    </citation>
    <scope>NUCLEOTIDE SEQUENCE [LARGE SCALE GENOMIC DNA]</scope>
    <source>
        <strain evidence="6 7">FDAARGOS_664</strain>
    </source>
</reference>
<dbReference type="AlphaFoldDB" id="A0A5P2HBW4"/>
<dbReference type="Proteomes" id="UP000322822">
    <property type="component" value="Chromosome 2"/>
</dbReference>
<organism evidence="6 7">
    <name type="scientific">Cupriavidus pauculus</name>
    <dbReference type="NCBI Taxonomy" id="82633"/>
    <lineage>
        <taxon>Bacteria</taxon>
        <taxon>Pseudomonadati</taxon>
        <taxon>Pseudomonadota</taxon>
        <taxon>Betaproteobacteria</taxon>
        <taxon>Burkholderiales</taxon>
        <taxon>Burkholderiaceae</taxon>
        <taxon>Cupriavidus</taxon>
    </lineage>
</organism>
<dbReference type="SUPFAM" id="SSF46785">
    <property type="entry name" value="Winged helix' DNA-binding domain"/>
    <property type="match status" value="1"/>
</dbReference>
<evidence type="ECO:0000256" key="2">
    <source>
        <dbReference type="ARBA" id="ARBA00023015"/>
    </source>
</evidence>
<gene>
    <name evidence="6" type="ORF">FOB72_24735</name>
</gene>
<dbReference type="InterPro" id="IPR005119">
    <property type="entry name" value="LysR_subst-bd"/>
</dbReference>
<evidence type="ECO:0000313" key="6">
    <source>
        <dbReference type="EMBL" id="QET05238.1"/>
    </source>
</evidence>
<keyword evidence="3" id="KW-0238">DNA-binding</keyword>
<dbReference type="PRINTS" id="PR00039">
    <property type="entry name" value="HTHLYSR"/>
</dbReference>
<dbReference type="OrthoDB" id="9133980at2"/>
<name>A0A5P2HBW4_9BURK</name>
<sequence length="309" mass="33848">MVDLKALRCFVVVAELLSVSKAAPLLHISQSALSRQIQGLEEALGIQLFDRVGKRLVLTAEGEDLFPRAASLVDQALELSSRVQSMVRGEVGLLRIGATPQTIEGLLSGVLVSMRKKYPSIETSLVEGPNDYLLEQLQLGTAHVAIAALPERHDFEYKELFMGRLFAVVPAQHKFPSGDTADIRTLATHPVLLLRRGFMTRSLFDRACLAAAVRPHALLESDSTQTILSLADAGHGVAIVSSTAINHRAPTDKSRIVSLTLDGKPLGQMICAVWNPRRSRSSILNPFLRELDQHVASSPVYRQPRGRRK</sequence>
<evidence type="ECO:0000256" key="3">
    <source>
        <dbReference type="ARBA" id="ARBA00023125"/>
    </source>
</evidence>
<feature type="domain" description="HTH lysR-type" evidence="5">
    <location>
        <begin position="2"/>
        <end position="59"/>
    </location>
</feature>
<dbReference type="GO" id="GO:0003700">
    <property type="term" value="F:DNA-binding transcription factor activity"/>
    <property type="evidence" value="ECO:0007669"/>
    <property type="project" value="InterPro"/>
</dbReference>
<dbReference type="PANTHER" id="PTHR30346:SF28">
    <property type="entry name" value="HTH-TYPE TRANSCRIPTIONAL REGULATOR CYNR"/>
    <property type="match status" value="1"/>
</dbReference>
<keyword evidence="4" id="KW-0804">Transcription</keyword>
<dbReference type="CDD" id="cd05466">
    <property type="entry name" value="PBP2_LTTR_substrate"/>
    <property type="match status" value="1"/>
</dbReference>
<dbReference type="Gene3D" id="1.10.10.10">
    <property type="entry name" value="Winged helix-like DNA-binding domain superfamily/Winged helix DNA-binding domain"/>
    <property type="match status" value="1"/>
</dbReference>
<dbReference type="PROSITE" id="PS50931">
    <property type="entry name" value="HTH_LYSR"/>
    <property type="match status" value="1"/>
</dbReference>
<dbReference type="SUPFAM" id="SSF53850">
    <property type="entry name" value="Periplasmic binding protein-like II"/>
    <property type="match status" value="1"/>
</dbReference>
<dbReference type="GO" id="GO:0032993">
    <property type="term" value="C:protein-DNA complex"/>
    <property type="evidence" value="ECO:0007669"/>
    <property type="project" value="TreeGrafter"/>
</dbReference>
<dbReference type="PANTHER" id="PTHR30346">
    <property type="entry name" value="TRANSCRIPTIONAL DUAL REGULATOR HCAR-RELATED"/>
    <property type="match status" value="1"/>
</dbReference>
<evidence type="ECO:0000313" key="7">
    <source>
        <dbReference type="Proteomes" id="UP000322822"/>
    </source>
</evidence>
<dbReference type="InterPro" id="IPR036388">
    <property type="entry name" value="WH-like_DNA-bd_sf"/>
</dbReference>
<dbReference type="RefSeq" id="WP_150375295.1">
    <property type="nucleotide sequence ID" value="NZ_CP044067.1"/>
</dbReference>
<evidence type="ECO:0000256" key="4">
    <source>
        <dbReference type="ARBA" id="ARBA00023163"/>
    </source>
</evidence>
<evidence type="ECO:0000256" key="1">
    <source>
        <dbReference type="ARBA" id="ARBA00009437"/>
    </source>
</evidence>
<evidence type="ECO:0000259" key="5">
    <source>
        <dbReference type="PROSITE" id="PS50931"/>
    </source>
</evidence>
<accession>A0A5P2HBW4</accession>